<evidence type="ECO:0000313" key="2">
    <source>
        <dbReference type="EMBL" id="GAG38791.1"/>
    </source>
</evidence>
<comment type="caution">
    <text evidence="2">The sequence shown here is derived from an EMBL/GenBank/DDBJ whole genome shotgun (WGS) entry which is preliminary data.</text>
</comment>
<organism evidence="2">
    <name type="scientific">marine sediment metagenome</name>
    <dbReference type="NCBI Taxonomy" id="412755"/>
    <lineage>
        <taxon>unclassified sequences</taxon>
        <taxon>metagenomes</taxon>
        <taxon>ecological metagenomes</taxon>
    </lineage>
</organism>
<protein>
    <recommendedName>
        <fullName evidence="1">Terminase large subunit-like ATPase domain-containing protein</fullName>
    </recommendedName>
</protein>
<reference evidence="2" key="1">
    <citation type="journal article" date="2014" name="Front. Microbiol.">
        <title>High frequency of phylogenetically diverse reductive dehalogenase-homologous genes in deep subseafloor sedimentary metagenomes.</title>
        <authorList>
            <person name="Kawai M."/>
            <person name="Futagami T."/>
            <person name="Toyoda A."/>
            <person name="Takaki Y."/>
            <person name="Nishi S."/>
            <person name="Hori S."/>
            <person name="Arai W."/>
            <person name="Tsubouchi T."/>
            <person name="Morono Y."/>
            <person name="Uchiyama I."/>
            <person name="Ito T."/>
            <person name="Fujiyama A."/>
            <person name="Inagaki F."/>
            <person name="Takami H."/>
        </authorList>
    </citation>
    <scope>NUCLEOTIDE SEQUENCE</scope>
    <source>
        <strain evidence="2">Expedition CK06-06</strain>
    </source>
</reference>
<name>X0YPY7_9ZZZZ</name>
<feature type="non-terminal residue" evidence="2">
    <location>
        <position position="141"/>
    </location>
</feature>
<accession>X0YPY7</accession>
<dbReference type="PANTHER" id="PTHR41287:SF1">
    <property type="entry name" value="PROTEIN YMFN"/>
    <property type="match status" value="1"/>
</dbReference>
<feature type="domain" description="Terminase large subunit-like ATPase" evidence="1">
    <location>
        <begin position="78"/>
        <end position="139"/>
    </location>
</feature>
<dbReference type="AlphaFoldDB" id="X0YPY7"/>
<gene>
    <name evidence="2" type="ORF">S01H1_62033</name>
</gene>
<dbReference type="Pfam" id="PF03354">
    <property type="entry name" value="TerL_ATPase"/>
    <property type="match status" value="1"/>
</dbReference>
<dbReference type="PANTHER" id="PTHR41287">
    <property type="match status" value="1"/>
</dbReference>
<dbReference type="InterPro" id="IPR005021">
    <property type="entry name" value="Terminase_largesu-like"/>
</dbReference>
<dbReference type="InterPro" id="IPR046461">
    <property type="entry name" value="TerL_ATPase"/>
</dbReference>
<proteinExistence type="predicted"/>
<sequence length="141" mass="16255">MTHPAIKYADQVLSGKVLACKWVRLACERFIFDLEEVESGQRTDIYFDWDTVARVSRFYELCPHFKGEWAGNPIILEPWQDFCNANIFGWKFTDTGFRRFKTIYETVGRKNGKTTMIAPAGLYFLYADDEPGAEVYSAAVD</sequence>
<evidence type="ECO:0000259" key="1">
    <source>
        <dbReference type="Pfam" id="PF03354"/>
    </source>
</evidence>
<dbReference type="EMBL" id="BARS01040718">
    <property type="protein sequence ID" value="GAG38791.1"/>
    <property type="molecule type" value="Genomic_DNA"/>
</dbReference>